<evidence type="ECO:0000256" key="2">
    <source>
        <dbReference type="ARBA" id="ARBA00005019"/>
    </source>
</evidence>
<dbReference type="GO" id="GO:0009435">
    <property type="term" value="P:NAD+ biosynthetic process"/>
    <property type="evidence" value="ECO:0007669"/>
    <property type="project" value="UniProtKB-UniRule"/>
</dbReference>
<dbReference type="PANTHER" id="PTHR39321:SF3">
    <property type="entry name" value="PHOSPHOPANTETHEINE ADENYLYLTRANSFERASE"/>
    <property type="match status" value="1"/>
</dbReference>
<dbReference type="Gene3D" id="3.40.50.620">
    <property type="entry name" value="HUPs"/>
    <property type="match status" value="1"/>
</dbReference>
<evidence type="ECO:0000259" key="12">
    <source>
        <dbReference type="Pfam" id="PF01467"/>
    </source>
</evidence>
<dbReference type="RefSeq" id="WP_271429401.1">
    <property type="nucleotide sequence ID" value="NZ_JAQIPB010000008.1"/>
</dbReference>
<evidence type="ECO:0000256" key="3">
    <source>
        <dbReference type="ARBA" id="ARBA00009014"/>
    </source>
</evidence>
<sequence>MPRVGMFGGSFDPPHLTHVALARAALAQAGLQSLHVMPTGQAWHKARQPSAAAHRLAMARLAFADVPGVQVDDRETRREGPTYTLDTLRELQREHPGARLVLLIGTDQAAALPSWHGWQQIVSMATVLVATRAGLPSLDPRTLPGLPAGASFETLALSPADTSATDIRARAARGEDISALVPPAVARYIDQHQLYRTA</sequence>
<evidence type="ECO:0000313" key="13">
    <source>
        <dbReference type="EMBL" id="MDA7418192.1"/>
    </source>
</evidence>
<dbReference type="EMBL" id="JAQIPB010000008">
    <property type="protein sequence ID" value="MDA7418192.1"/>
    <property type="molecule type" value="Genomic_DNA"/>
</dbReference>
<gene>
    <name evidence="11 13" type="primary">nadD</name>
    <name evidence="13" type="ORF">PGB34_17645</name>
</gene>
<name>A0AAE3T2A6_9BURK</name>
<comment type="caution">
    <text evidence="13">The sequence shown here is derived from an EMBL/GenBank/DDBJ whole genome shotgun (WGS) entry which is preliminary data.</text>
</comment>
<evidence type="ECO:0000256" key="11">
    <source>
        <dbReference type="HAMAP-Rule" id="MF_00244"/>
    </source>
</evidence>
<dbReference type="CDD" id="cd02165">
    <property type="entry name" value="NMNAT"/>
    <property type="match status" value="1"/>
</dbReference>
<keyword evidence="8 11" id="KW-0067">ATP-binding</keyword>
<evidence type="ECO:0000256" key="7">
    <source>
        <dbReference type="ARBA" id="ARBA00022741"/>
    </source>
</evidence>
<comment type="pathway">
    <text evidence="2 11">Cofactor biosynthesis; NAD(+) biosynthesis; deamido-NAD(+) from nicotinate D-ribonucleotide: step 1/1.</text>
</comment>
<protein>
    <recommendedName>
        <fullName evidence="11">Probable nicotinate-nucleotide adenylyltransferase</fullName>
        <ecNumber evidence="11">2.7.7.18</ecNumber>
    </recommendedName>
    <alternativeName>
        <fullName evidence="11">Deamido-NAD(+) diphosphorylase</fullName>
    </alternativeName>
    <alternativeName>
        <fullName evidence="11">Deamido-NAD(+) pyrophosphorylase</fullName>
    </alternativeName>
    <alternativeName>
        <fullName evidence="11">Nicotinate mononucleotide adenylyltransferase</fullName>
        <shortName evidence="11">NaMN adenylyltransferase</shortName>
    </alternativeName>
</protein>
<comment type="similarity">
    <text evidence="3 11">Belongs to the NadD family.</text>
</comment>
<dbReference type="Proteomes" id="UP001212602">
    <property type="component" value="Unassembled WGS sequence"/>
</dbReference>
<organism evidence="13 14">
    <name type="scientific">Xenophilus arseniciresistens</name>
    <dbReference type="NCBI Taxonomy" id="1283306"/>
    <lineage>
        <taxon>Bacteria</taxon>
        <taxon>Pseudomonadati</taxon>
        <taxon>Pseudomonadota</taxon>
        <taxon>Betaproteobacteria</taxon>
        <taxon>Burkholderiales</taxon>
        <taxon>Comamonadaceae</taxon>
        <taxon>Xenophilus</taxon>
    </lineage>
</organism>
<evidence type="ECO:0000256" key="4">
    <source>
        <dbReference type="ARBA" id="ARBA00022642"/>
    </source>
</evidence>
<dbReference type="GO" id="GO:0004515">
    <property type="term" value="F:nicotinate-nucleotide adenylyltransferase activity"/>
    <property type="evidence" value="ECO:0007669"/>
    <property type="project" value="UniProtKB-UniRule"/>
</dbReference>
<evidence type="ECO:0000256" key="8">
    <source>
        <dbReference type="ARBA" id="ARBA00022840"/>
    </source>
</evidence>
<reference evidence="13" key="1">
    <citation type="submission" date="2023-01" db="EMBL/GenBank/DDBJ databases">
        <title>Xenophilus mangrovi sp. nov., isolated from soil of Mangrove nature reserve.</title>
        <authorList>
            <person name="Xu S."/>
            <person name="Liu Z."/>
            <person name="Xu Y."/>
        </authorList>
    </citation>
    <scope>NUCLEOTIDE SEQUENCE</scope>
    <source>
        <strain evidence="13">YW8</strain>
    </source>
</reference>
<keyword evidence="4 11" id="KW-0662">Pyridine nucleotide biosynthesis</keyword>
<keyword evidence="7 11" id="KW-0547">Nucleotide-binding</keyword>
<dbReference type="AlphaFoldDB" id="A0AAE3T2A6"/>
<dbReference type="EC" id="2.7.7.18" evidence="11"/>
<dbReference type="InterPro" id="IPR005248">
    <property type="entry name" value="NadD/NMNAT"/>
</dbReference>
<keyword evidence="5 11" id="KW-0808">Transferase</keyword>
<proteinExistence type="inferred from homology"/>
<evidence type="ECO:0000313" key="14">
    <source>
        <dbReference type="Proteomes" id="UP001212602"/>
    </source>
</evidence>
<keyword evidence="9 11" id="KW-0520">NAD</keyword>
<dbReference type="InterPro" id="IPR014729">
    <property type="entry name" value="Rossmann-like_a/b/a_fold"/>
</dbReference>
<evidence type="ECO:0000256" key="6">
    <source>
        <dbReference type="ARBA" id="ARBA00022695"/>
    </source>
</evidence>
<dbReference type="Pfam" id="PF01467">
    <property type="entry name" value="CTP_transf_like"/>
    <property type="match status" value="1"/>
</dbReference>
<dbReference type="NCBIfam" id="TIGR00125">
    <property type="entry name" value="cyt_tran_rel"/>
    <property type="match status" value="1"/>
</dbReference>
<evidence type="ECO:0000256" key="5">
    <source>
        <dbReference type="ARBA" id="ARBA00022679"/>
    </source>
</evidence>
<feature type="domain" description="Cytidyltransferase-like" evidence="12">
    <location>
        <begin position="6"/>
        <end position="170"/>
    </location>
</feature>
<dbReference type="HAMAP" id="MF_00244">
    <property type="entry name" value="NaMN_adenylyltr"/>
    <property type="match status" value="1"/>
</dbReference>
<dbReference type="GO" id="GO:0005524">
    <property type="term" value="F:ATP binding"/>
    <property type="evidence" value="ECO:0007669"/>
    <property type="project" value="UniProtKB-KW"/>
</dbReference>
<dbReference type="PANTHER" id="PTHR39321">
    <property type="entry name" value="NICOTINATE-NUCLEOTIDE ADENYLYLTRANSFERASE-RELATED"/>
    <property type="match status" value="1"/>
</dbReference>
<dbReference type="InterPro" id="IPR004821">
    <property type="entry name" value="Cyt_trans-like"/>
</dbReference>
<accession>A0AAE3T2A6</accession>
<evidence type="ECO:0000256" key="1">
    <source>
        <dbReference type="ARBA" id="ARBA00002324"/>
    </source>
</evidence>
<dbReference type="SUPFAM" id="SSF52374">
    <property type="entry name" value="Nucleotidylyl transferase"/>
    <property type="match status" value="1"/>
</dbReference>
<evidence type="ECO:0000256" key="10">
    <source>
        <dbReference type="ARBA" id="ARBA00048721"/>
    </source>
</evidence>
<evidence type="ECO:0000256" key="9">
    <source>
        <dbReference type="ARBA" id="ARBA00023027"/>
    </source>
</evidence>
<comment type="catalytic activity">
    <reaction evidence="10 11">
        <text>nicotinate beta-D-ribonucleotide + ATP + H(+) = deamido-NAD(+) + diphosphate</text>
        <dbReference type="Rhea" id="RHEA:22860"/>
        <dbReference type="ChEBI" id="CHEBI:15378"/>
        <dbReference type="ChEBI" id="CHEBI:30616"/>
        <dbReference type="ChEBI" id="CHEBI:33019"/>
        <dbReference type="ChEBI" id="CHEBI:57502"/>
        <dbReference type="ChEBI" id="CHEBI:58437"/>
        <dbReference type="EC" id="2.7.7.18"/>
    </reaction>
</comment>
<comment type="function">
    <text evidence="1 11">Catalyzes the reversible adenylation of nicotinate mononucleotide (NaMN) to nicotinic acid adenine dinucleotide (NaAD).</text>
</comment>
<keyword evidence="14" id="KW-1185">Reference proteome</keyword>
<dbReference type="NCBIfam" id="TIGR00482">
    <property type="entry name" value="nicotinate (nicotinamide) nucleotide adenylyltransferase"/>
    <property type="match status" value="1"/>
</dbReference>
<keyword evidence="6 11" id="KW-0548">Nucleotidyltransferase</keyword>